<evidence type="ECO:0000313" key="2">
    <source>
        <dbReference type="Proteomes" id="UP000288805"/>
    </source>
</evidence>
<gene>
    <name evidence="1" type="ORF">CK203_086081</name>
</gene>
<accession>A0A438D594</accession>
<reference evidence="1 2" key="1">
    <citation type="journal article" date="2018" name="PLoS Genet.">
        <title>Population sequencing reveals clonal diversity and ancestral inbreeding in the grapevine cultivar Chardonnay.</title>
        <authorList>
            <person name="Roach M.J."/>
            <person name="Johnson D.L."/>
            <person name="Bohlmann J."/>
            <person name="van Vuuren H.J."/>
            <person name="Jones S.J."/>
            <person name="Pretorius I.S."/>
            <person name="Schmidt S.A."/>
            <person name="Borneman A.R."/>
        </authorList>
    </citation>
    <scope>NUCLEOTIDE SEQUENCE [LARGE SCALE GENOMIC DNA]</scope>
    <source>
        <strain evidence="2">cv. Chardonnay</strain>
        <tissue evidence="1">Leaf</tissue>
    </source>
</reference>
<dbReference type="AlphaFoldDB" id="A0A438D594"/>
<dbReference type="InterPro" id="IPR036691">
    <property type="entry name" value="Endo/exonu/phosph_ase_sf"/>
</dbReference>
<sequence length="167" mass="19340">MLQVPHKEVLPIIKTDVLPSNKAFNTLAYFSRFLGFPIKGFKEEIWCLLRKMEAKIGYGASNTGLKKNKSPISWFERDLQRLNCSVNYGAFVKVGAMEAHGASRGILVFWDNRVLELLYMECRGFSISCHFRNCKDGFVWMFTCVYEPILRGEREVFWEELIAIRGL</sequence>
<protein>
    <submittedName>
        <fullName evidence="1">Uncharacterized protein</fullName>
    </submittedName>
</protein>
<proteinExistence type="predicted"/>
<comment type="caution">
    <text evidence="1">The sequence shown here is derived from an EMBL/GenBank/DDBJ whole genome shotgun (WGS) entry which is preliminary data.</text>
</comment>
<dbReference type="SUPFAM" id="SSF56219">
    <property type="entry name" value="DNase I-like"/>
    <property type="match status" value="1"/>
</dbReference>
<evidence type="ECO:0000313" key="1">
    <source>
        <dbReference type="EMBL" id="RVW30567.1"/>
    </source>
</evidence>
<name>A0A438D594_VITVI</name>
<dbReference type="EMBL" id="QGNW01001792">
    <property type="protein sequence ID" value="RVW30567.1"/>
    <property type="molecule type" value="Genomic_DNA"/>
</dbReference>
<dbReference type="Proteomes" id="UP000288805">
    <property type="component" value="Unassembled WGS sequence"/>
</dbReference>
<organism evidence="1 2">
    <name type="scientific">Vitis vinifera</name>
    <name type="common">Grape</name>
    <dbReference type="NCBI Taxonomy" id="29760"/>
    <lineage>
        <taxon>Eukaryota</taxon>
        <taxon>Viridiplantae</taxon>
        <taxon>Streptophyta</taxon>
        <taxon>Embryophyta</taxon>
        <taxon>Tracheophyta</taxon>
        <taxon>Spermatophyta</taxon>
        <taxon>Magnoliopsida</taxon>
        <taxon>eudicotyledons</taxon>
        <taxon>Gunneridae</taxon>
        <taxon>Pentapetalae</taxon>
        <taxon>rosids</taxon>
        <taxon>Vitales</taxon>
        <taxon>Vitaceae</taxon>
        <taxon>Viteae</taxon>
        <taxon>Vitis</taxon>
    </lineage>
</organism>